<dbReference type="SMART" id="SM00382">
    <property type="entry name" value="AAA"/>
    <property type="match status" value="2"/>
</dbReference>
<evidence type="ECO:0000256" key="6">
    <source>
        <dbReference type="ARBA" id="ARBA00022840"/>
    </source>
</evidence>
<keyword evidence="3 11" id="KW-0812">Transmembrane</keyword>
<evidence type="ECO:0000256" key="7">
    <source>
        <dbReference type="ARBA" id="ARBA00022989"/>
    </source>
</evidence>
<dbReference type="NCBIfam" id="TIGR03925">
    <property type="entry name" value="T7SS_EccC_b"/>
    <property type="match status" value="1"/>
</dbReference>
<dbReference type="InterPro" id="IPR023837">
    <property type="entry name" value="EccCb-like_Actinobacteria"/>
</dbReference>
<dbReference type="STRING" id="161895.CPHO_10255"/>
<dbReference type="RefSeq" id="WP_075735529.1">
    <property type="nucleotide sequence ID" value="NZ_CP009249.1"/>
</dbReference>
<keyword evidence="2" id="KW-1003">Cell membrane</keyword>
<dbReference type="InterPro" id="IPR050206">
    <property type="entry name" value="FtsK/SpoIIIE/SftA"/>
</dbReference>
<accession>A0A1L7D4Z5</accession>
<dbReference type="Gene3D" id="3.40.50.300">
    <property type="entry name" value="P-loop containing nucleotide triphosphate hydrolases"/>
    <property type="match status" value="3"/>
</dbReference>
<reference evidence="13 14" key="1">
    <citation type="submission" date="2014-08" db="EMBL/GenBank/DDBJ databases">
        <title>Complete genome sequence of Corynebacterium phocae M408/89/1(T)(=DSM 44612(T)), isolated from the common seal (Phoca vitulina).</title>
        <authorList>
            <person name="Ruckert C."/>
            <person name="Albersmeier A."/>
            <person name="Winkler A."/>
            <person name="Kalinowski J."/>
        </authorList>
    </citation>
    <scope>NUCLEOTIDE SEQUENCE [LARGE SCALE GENOMIC DNA]</scope>
    <source>
        <strain evidence="13 14">M408/89/1</strain>
    </source>
</reference>
<dbReference type="InterPro" id="IPR003593">
    <property type="entry name" value="AAA+_ATPase"/>
</dbReference>
<keyword evidence="7 11" id="KW-1133">Transmembrane helix</keyword>
<dbReference type="PANTHER" id="PTHR22683">
    <property type="entry name" value="SPORULATION PROTEIN RELATED"/>
    <property type="match status" value="1"/>
</dbReference>
<keyword evidence="4" id="KW-0677">Repeat</keyword>
<evidence type="ECO:0000256" key="4">
    <source>
        <dbReference type="ARBA" id="ARBA00022737"/>
    </source>
</evidence>
<dbReference type="InterPro" id="IPR002543">
    <property type="entry name" value="FtsK_dom"/>
</dbReference>
<dbReference type="GO" id="GO:0051301">
    <property type="term" value="P:cell division"/>
    <property type="evidence" value="ECO:0007669"/>
    <property type="project" value="UniProtKB-KW"/>
</dbReference>
<protein>
    <submittedName>
        <fullName evidence="13">Cell division protein FtsK</fullName>
    </submittedName>
</protein>
<dbReference type="InterPro" id="IPR027417">
    <property type="entry name" value="P-loop_NTPase"/>
</dbReference>
<dbReference type="PROSITE" id="PS50901">
    <property type="entry name" value="FTSK"/>
    <property type="match status" value="3"/>
</dbReference>
<organism evidence="13 14">
    <name type="scientific">Corynebacterium phocae</name>
    <dbReference type="NCBI Taxonomy" id="161895"/>
    <lineage>
        <taxon>Bacteria</taxon>
        <taxon>Bacillati</taxon>
        <taxon>Actinomycetota</taxon>
        <taxon>Actinomycetes</taxon>
        <taxon>Mycobacteriales</taxon>
        <taxon>Corynebacteriaceae</taxon>
        <taxon>Corynebacterium</taxon>
    </lineage>
</organism>
<dbReference type="NCBIfam" id="TIGR03924">
    <property type="entry name" value="T7SS_EccC_a"/>
    <property type="match status" value="1"/>
</dbReference>
<evidence type="ECO:0000259" key="12">
    <source>
        <dbReference type="PROSITE" id="PS50901"/>
    </source>
</evidence>
<dbReference type="OrthoDB" id="9807790at2"/>
<dbReference type="GO" id="GO:0005524">
    <property type="term" value="F:ATP binding"/>
    <property type="evidence" value="ECO:0007669"/>
    <property type="project" value="UniProtKB-UniRule"/>
</dbReference>
<evidence type="ECO:0000256" key="5">
    <source>
        <dbReference type="ARBA" id="ARBA00022741"/>
    </source>
</evidence>
<evidence type="ECO:0000313" key="14">
    <source>
        <dbReference type="Proteomes" id="UP000185491"/>
    </source>
</evidence>
<feature type="binding site" evidence="9">
    <location>
        <begin position="1063"/>
        <end position="1070"/>
    </location>
    <ligand>
        <name>ATP</name>
        <dbReference type="ChEBI" id="CHEBI:30616"/>
    </ligand>
</feature>
<keyword evidence="5 9" id="KW-0547">Nucleotide-binding</keyword>
<evidence type="ECO:0000256" key="9">
    <source>
        <dbReference type="PROSITE-ProRule" id="PRU00289"/>
    </source>
</evidence>
<name>A0A1L7D4Z5_9CORY</name>
<feature type="transmembrane region" description="Helical" evidence="11">
    <location>
        <begin position="75"/>
        <end position="94"/>
    </location>
</feature>
<dbReference type="KEGG" id="cpho:CPHO_10255"/>
<feature type="binding site" evidence="9">
    <location>
        <begin position="429"/>
        <end position="436"/>
    </location>
    <ligand>
        <name>ATP</name>
        <dbReference type="ChEBI" id="CHEBI:30616"/>
    </ligand>
</feature>
<gene>
    <name evidence="13" type="ORF">CPHO_10255</name>
</gene>
<evidence type="ECO:0000256" key="8">
    <source>
        <dbReference type="ARBA" id="ARBA00023136"/>
    </source>
</evidence>
<feature type="domain" description="FtsK" evidence="12">
    <location>
        <begin position="1046"/>
        <end position="1226"/>
    </location>
</feature>
<evidence type="ECO:0000313" key="13">
    <source>
        <dbReference type="EMBL" id="APT93209.1"/>
    </source>
</evidence>
<dbReference type="Pfam" id="PF01580">
    <property type="entry name" value="FtsK_SpoIIIE"/>
    <property type="match status" value="2"/>
</dbReference>
<evidence type="ECO:0000256" key="10">
    <source>
        <dbReference type="SAM" id="MobiDB-lite"/>
    </source>
</evidence>
<evidence type="ECO:0000256" key="3">
    <source>
        <dbReference type="ARBA" id="ARBA00022692"/>
    </source>
</evidence>
<proteinExistence type="predicted"/>
<feature type="binding site" evidence="9">
    <location>
        <begin position="768"/>
        <end position="775"/>
    </location>
    <ligand>
        <name>ATP</name>
        <dbReference type="ChEBI" id="CHEBI:30616"/>
    </ligand>
</feature>
<dbReference type="GO" id="GO:0005886">
    <property type="term" value="C:plasma membrane"/>
    <property type="evidence" value="ECO:0007669"/>
    <property type="project" value="UniProtKB-SubCell"/>
</dbReference>
<feature type="domain" description="FtsK" evidence="12">
    <location>
        <begin position="406"/>
        <end position="605"/>
    </location>
</feature>
<dbReference type="GO" id="GO:0003677">
    <property type="term" value="F:DNA binding"/>
    <property type="evidence" value="ECO:0007669"/>
    <property type="project" value="InterPro"/>
</dbReference>
<dbReference type="EMBL" id="CP009249">
    <property type="protein sequence ID" value="APT93209.1"/>
    <property type="molecule type" value="Genomic_DNA"/>
</dbReference>
<evidence type="ECO:0000256" key="2">
    <source>
        <dbReference type="ARBA" id="ARBA00022475"/>
    </source>
</evidence>
<keyword evidence="6 9" id="KW-0067">ATP-binding</keyword>
<keyword evidence="8 11" id="KW-0472">Membrane</keyword>
<feature type="region of interest" description="Disordered" evidence="10">
    <location>
        <begin position="1"/>
        <end position="24"/>
    </location>
</feature>
<keyword evidence="13" id="KW-0132">Cell division</keyword>
<keyword evidence="13" id="KW-0131">Cell cycle</keyword>
<dbReference type="InterPro" id="IPR023836">
    <property type="entry name" value="EccCa-like_Actinobacteria"/>
</dbReference>
<dbReference type="PANTHER" id="PTHR22683:SF1">
    <property type="entry name" value="TYPE VII SECRETION SYSTEM PROTEIN ESSC"/>
    <property type="match status" value="1"/>
</dbReference>
<dbReference type="SUPFAM" id="SSF52540">
    <property type="entry name" value="P-loop containing nucleoside triphosphate hydrolases"/>
    <property type="match status" value="3"/>
</dbReference>
<feature type="domain" description="FtsK" evidence="12">
    <location>
        <begin position="750"/>
        <end position="966"/>
    </location>
</feature>
<feature type="transmembrane region" description="Helical" evidence="11">
    <location>
        <begin position="44"/>
        <end position="63"/>
    </location>
</feature>
<evidence type="ECO:0000256" key="11">
    <source>
        <dbReference type="SAM" id="Phobius"/>
    </source>
</evidence>
<dbReference type="Proteomes" id="UP000185491">
    <property type="component" value="Chromosome"/>
</dbReference>
<feature type="region of interest" description="Disordered" evidence="10">
    <location>
        <begin position="1263"/>
        <end position="1288"/>
    </location>
</feature>
<evidence type="ECO:0000256" key="1">
    <source>
        <dbReference type="ARBA" id="ARBA00004651"/>
    </source>
</evidence>
<sequence length="1288" mass="137484">MTNFVVEPVTAKTREPAPPLPTGSLFAEKIPEAQRPKPVPLIRLAMPIVMVVAVLGMVALMVIGGGQRQFNPMMMMFPLMMLMSVATMFGGQAGGEEPDEVRRTYLRHLRELGNKARDHGRSQRAHELHRHPLLIHLPAIISSRRLWERAAGDPDAMEVRIGTGTVSLATPIEVPESGAPEDLDPVCAVSVRHMIHAVGQLPDMPVVIQLQAFRFLALGGPRARDLARAMVIHLAVAHGPETVGFTVIGSEWEWLKWLPHTRAPEAARYHVLIVDSLATTGLEEFVDDPAYSTIIDVGALRTTALGIRAEHEGLFLVVDQDVSVLTQQGEEKLGEADCLGAVETLTLARRLAPFVRPAGAVASRNRDGDLLGLLGVRDTQELASKLWPGRTGAARLNVPVGVDADGLPVNLDIKESAQGGAGPHGLCIGATGSGKSELLRTLVISLAATHSPDELNFVLVDFKGGATFLGCETLPHTSAVITNLEEESVLVDRMFDAISGELNRRQSVLRKAGNFANVTDYEAGRDKEVWPPMPALVIVIDEFSELLGQHPDFADLFVAVGRLGRSLHVHLLLASQRLEEGRLRGLDSHLSYRFGLKTFSAAESRQVLGITDAYSLPSKPGAGFLKAGSDNLVRLQASYVSGPLRRQVGAPGAAPGGCVQEFIWHDPQVPEHEDEIIIDTSTTLLDSVVDIARAEATKRGQSAHKLWLPPLPQVVELPDVLPAAVADSPATAPDLQVALGLVDRPYQQRQDPLTVDLGTKGGHLALCGGPQSGKSTAVRTLVCSLAAGHSPQKVRFYIVDLGGGQLFTLERLPHVAGVAGRGQPEKVRRIIDEVTTILHDAEEEAATGTATGTAMGPEVEAGLGAEAGVGSGAEAGFGAGAEAESGAGAGQQWQTFVIIDGWHHIGTAGADFEDLADPVTHLAADGASAGIHLVVSTARWTTMRPAIRDLIAHRLELKLGESMDSLIDRKAQEKLPGLPGRGLNQAAEPMLIARSSNQDLAHIVSVWEDQGVAPAPPLRMLANHLSLHELVHRAGVVPVGTGGKRLEQVDWDPRHNQHFVCIGSNSAGKSQALATLMAGICQLGRNKARLVIVDQRRAHLGKIPADMVASYAGQTSAAEQALRQAATTLRERLPGPEITPEQLARRDWWQGPELFVVIDDLDVVADMAVHPLIELLPHAADIGLHLVVARKSGGISRALFSGFLAALRDQQPSVLLLDADKDEGPIFGIKPTPQPPGRGHLSQRGKPPQLIQVATHMDASMSVPVSTSAPTSAGLVTADTAEGQNIHE</sequence>
<keyword evidence="14" id="KW-1185">Reference proteome</keyword>
<comment type="subcellular location">
    <subcellularLocation>
        <location evidence="1">Cell membrane</location>
        <topology evidence="1">Multi-pass membrane protein</topology>
    </subcellularLocation>
</comment>